<dbReference type="WBParaSite" id="L893_g7531.t1">
    <property type="protein sequence ID" value="L893_g7531.t1"/>
    <property type="gene ID" value="L893_g7531"/>
</dbReference>
<reference evidence="2" key="1">
    <citation type="submission" date="2016-11" db="UniProtKB">
        <authorList>
            <consortium name="WormBaseParasite"/>
        </authorList>
    </citation>
    <scope>IDENTIFICATION</scope>
</reference>
<organism evidence="1 2">
    <name type="scientific">Steinernema glaseri</name>
    <dbReference type="NCBI Taxonomy" id="37863"/>
    <lineage>
        <taxon>Eukaryota</taxon>
        <taxon>Metazoa</taxon>
        <taxon>Ecdysozoa</taxon>
        <taxon>Nematoda</taxon>
        <taxon>Chromadorea</taxon>
        <taxon>Rhabditida</taxon>
        <taxon>Tylenchina</taxon>
        <taxon>Panagrolaimomorpha</taxon>
        <taxon>Strongyloidoidea</taxon>
        <taxon>Steinernematidae</taxon>
        <taxon>Steinernema</taxon>
    </lineage>
</organism>
<evidence type="ECO:0000313" key="2">
    <source>
        <dbReference type="WBParaSite" id="L893_g7531.t1"/>
    </source>
</evidence>
<protein>
    <submittedName>
        <fullName evidence="2">Ubiquitin-like domain-containing protein</fullName>
    </submittedName>
</protein>
<sequence>MVHTVLAPPRRAGRLPGSPLTARTHTIFTLSLHSSLRPQRRPSYQQQLSSSTLLPLLGSATAVKHKIAMHVQERAKALTYWNPPVFGPLVDWKDVKLNVRCPRDDFPLPGDYDYRLIMENTVLLIFHNNEMTNVSCRLRADPRLRFEQLKRFFSYKMDSYTIQWRFMLNNKQLSDDDTPLSLGIARQAVVFIEVYRTNIGIPLMQAQDEQEL</sequence>
<name>A0A1I8APG4_9BILA</name>
<dbReference type="Proteomes" id="UP000095287">
    <property type="component" value="Unplaced"/>
</dbReference>
<keyword evidence="1" id="KW-1185">Reference proteome</keyword>
<dbReference type="InterPro" id="IPR029071">
    <property type="entry name" value="Ubiquitin-like_domsf"/>
</dbReference>
<proteinExistence type="predicted"/>
<evidence type="ECO:0000313" key="1">
    <source>
        <dbReference type="Proteomes" id="UP000095287"/>
    </source>
</evidence>
<dbReference type="SUPFAM" id="SSF54236">
    <property type="entry name" value="Ubiquitin-like"/>
    <property type="match status" value="1"/>
</dbReference>
<accession>A0A1I8APG4</accession>
<dbReference type="AlphaFoldDB" id="A0A1I8APG4"/>